<keyword evidence="5" id="KW-0521">NADP</keyword>
<dbReference type="Gene3D" id="3.50.50.60">
    <property type="entry name" value="FAD/NAD(P)-binding domain"/>
    <property type="match status" value="2"/>
</dbReference>
<dbReference type="AlphaFoldDB" id="A9V7N9"/>
<dbReference type="InterPro" id="IPR050346">
    <property type="entry name" value="FMO-like"/>
</dbReference>
<evidence type="ECO:0000256" key="8">
    <source>
        <dbReference type="SAM" id="MobiDB-lite"/>
    </source>
</evidence>
<dbReference type="Gene3D" id="6.10.140.770">
    <property type="match status" value="1"/>
</dbReference>
<dbReference type="STRING" id="81824.A9V7N9"/>
<dbReference type="Pfam" id="PF08585">
    <property type="entry name" value="RMI1_N_C"/>
    <property type="match status" value="1"/>
</dbReference>
<evidence type="ECO:0000313" key="11">
    <source>
        <dbReference type="Proteomes" id="UP000001357"/>
    </source>
</evidence>
<keyword evidence="11" id="KW-1185">Reference proteome</keyword>
<keyword evidence="3" id="KW-0285">Flavoprotein</keyword>
<dbReference type="eggNOG" id="KOG3683">
    <property type="taxonomic scope" value="Eukaryota"/>
</dbReference>
<keyword evidence="6" id="KW-0560">Oxidoreductase</keyword>
<comment type="similarity">
    <text evidence="2">Belongs to the FMO family.</text>
</comment>
<dbReference type="RefSeq" id="XP_001748727.1">
    <property type="nucleotide sequence ID" value="XM_001748675.1"/>
</dbReference>
<dbReference type="InterPro" id="IPR013894">
    <property type="entry name" value="RMI1_OB"/>
</dbReference>
<dbReference type="Proteomes" id="UP000001357">
    <property type="component" value="Unassembled WGS sequence"/>
</dbReference>
<reference evidence="10 11" key="1">
    <citation type="journal article" date="2008" name="Nature">
        <title>The genome of the choanoflagellate Monosiga brevicollis and the origin of metazoans.</title>
        <authorList>
            <consortium name="JGI Sequencing"/>
            <person name="King N."/>
            <person name="Westbrook M.J."/>
            <person name="Young S.L."/>
            <person name="Kuo A."/>
            <person name="Abedin M."/>
            <person name="Chapman J."/>
            <person name="Fairclough S."/>
            <person name="Hellsten U."/>
            <person name="Isogai Y."/>
            <person name="Letunic I."/>
            <person name="Marr M."/>
            <person name="Pincus D."/>
            <person name="Putnam N."/>
            <person name="Rokas A."/>
            <person name="Wright K.J."/>
            <person name="Zuzow R."/>
            <person name="Dirks W."/>
            <person name="Good M."/>
            <person name="Goodstein D."/>
            <person name="Lemons D."/>
            <person name="Li W."/>
            <person name="Lyons J.B."/>
            <person name="Morris A."/>
            <person name="Nichols S."/>
            <person name="Richter D.J."/>
            <person name="Salamov A."/>
            <person name="Bork P."/>
            <person name="Lim W.A."/>
            <person name="Manning G."/>
            <person name="Miller W.T."/>
            <person name="McGinnis W."/>
            <person name="Shapiro H."/>
            <person name="Tjian R."/>
            <person name="Grigoriev I.V."/>
            <person name="Rokhsar D."/>
        </authorList>
    </citation>
    <scope>NUCLEOTIDE SEQUENCE [LARGE SCALE GENOMIC DNA]</scope>
    <source>
        <strain evidence="11">MX1 / ATCC 50154</strain>
    </source>
</reference>
<evidence type="ECO:0000256" key="3">
    <source>
        <dbReference type="ARBA" id="ARBA00022630"/>
    </source>
</evidence>
<evidence type="ECO:0000256" key="7">
    <source>
        <dbReference type="ARBA" id="ARBA00023033"/>
    </source>
</evidence>
<gene>
    <name evidence="10" type="ORF">MONBRDRAFT_28269</name>
</gene>
<proteinExistence type="inferred from homology"/>
<feature type="region of interest" description="Disordered" evidence="8">
    <location>
        <begin position="610"/>
        <end position="637"/>
    </location>
</feature>
<dbReference type="GO" id="GO:0004499">
    <property type="term" value="F:N,N-dimethylaniline monooxygenase activity"/>
    <property type="evidence" value="ECO:0007669"/>
    <property type="project" value="InterPro"/>
</dbReference>
<feature type="compositionally biased region" description="Low complexity" evidence="8">
    <location>
        <begin position="661"/>
        <end position="691"/>
    </location>
</feature>
<organism evidence="10 11">
    <name type="scientific">Monosiga brevicollis</name>
    <name type="common">Choanoflagellate</name>
    <dbReference type="NCBI Taxonomy" id="81824"/>
    <lineage>
        <taxon>Eukaryota</taxon>
        <taxon>Choanoflagellata</taxon>
        <taxon>Craspedida</taxon>
        <taxon>Salpingoecidae</taxon>
        <taxon>Monosiga</taxon>
    </lineage>
</organism>
<evidence type="ECO:0000259" key="9">
    <source>
        <dbReference type="Pfam" id="PF08585"/>
    </source>
</evidence>
<dbReference type="InParanoid" id="A9V7N9"/>
<dbReference type="Gene3D" id="2.40.50.770">
    <property type="entry name" value="RecQ-mediated genome instability protein Rmi1, C-terminal domain"/>
    <property type="match status" value="1"/>
</dbReference>
<evidence type="ECO:0000256" key="6">
    <source>
        <dbReference type="ARBA" id="ARBA00023002"/>
    </source>
</evidence>
<dbReference type="GO" id="GO:0050660">
    <property type="term" value="F:flavin adenine dinucleotide binding"/>
    <property type="evidence" value="ECO:0007669"/>
    <property type="project" value="InterPro"/>
</dbReference>
<feature type="domain" description="RecQ mediated genome instability protein 1 OB-fold" evidence="9">
    <location>
        <begin position="479"/>
        <end position="593"/>
    </location>
</feature>
<feature type="region of interest" description="Disordered" evidence="8">
    <location>
        <begin position="653"/>
        <end position="705"/>
    </location>
</feature>
<evidence type="ECO:0000256" key="5">
    <source>
        <dbReference type="ARBA" id="ARBA00022857"/>
    </source>
</evidence>
<dbReference type="InterPro" id="IPR036188">
    <property type="entry name" value="FAD/NAD-bd_sf"/>
</dbReference>
<dbReference type="GO" id="GO:0050661">
    <property type="term" value="F:NADP binding"/>
    <property type="evidence" value="ECO:0007669"/>
    <property type="project" value="InterPro"/>
</dbReference>
<comment type="cofactor">
    <cofactor evidence="1">
        <name>FAD</name>
        <dbReference type="ChEBI" id="CHEBI:57692"/>
    </cofactor>
</comment>
<evidence type="ECO:0000256" key="2">
    <source>
        <dbReference type="ARBA" id="ARBA00009183"/>
    </source>
</evidence>
<accession>A9V7N9</accession>
<dbReference type="KEGG" id="mbr:MONBRDRAFT_28269"/>
<evidence type="ECO:0000256" key="1">
    <source>
        <dbReference type="ARBA" id="ARBA00001974"/>
    </source>
</evidence>
<dbReference type="FunFam" id="3.50.50.60:FF:000138">
    <property type="entry name" value="Flavin-containing monooxygenase"/>
    <property type="match status" value="1"/>
</dbReference>
<dbReference type="PRINTS" id="PR00411">
    <property type="entry name" value="PNDRDTASEI"/>
</dbReference>
<evidence type="ECO:0000313" key="10">
    <source>
        <dbReference type="EMBL" id="EDQ86337.1"/>
    </source>
</evidence>
<keyword evidence="7" id="KW-0503">Monooxygenase</keyword>
<dbReference type="EMBL" id="CH991566">
    <property type="protein sequence ID" value="EDQ86337.1"/>
    <property type="molecule type" value="Genomic_DNA"/>
</dbReference>
<dbReference type="PANTHER" id="PTHR23023">
    <property type="entry name" value="DIMETHYLANILINE MONOOXYGENASE"/>
    <property type="match status" value="1"/>
</dbReference>
<dbReference type="Pfam" id="PF00743">
    <property type="entry name" value="FMO-like"/>
    <property type="match status" value="1"/>
</dbReference>
<dbReference type="InterPro" id="IPR042470">
    <property type="entry name" value="RMI1_N_C_sf"/>
</dbReference>
<dbReference type="eggNOG" id="KOG1399">
    <property type="taxonomic scope" value="Eukaryota"/>
</dbReference>
<evidence type="ECO:0000256" key="4">
    <source>
        <dbReference type="ARBA" id="ARBA00022827"/>
    </source>
</evidence>
<dbReference type="GO" id="GO:0004497">
    <property type="term" value="F:monooxygenase activity"/>
    <property type="evidence" value="ECO:0000318"/>
    <property type="project" value="GO_Central"/>
</dbReference>
<dbReference type="GeneID" id="5893987"/>
<dbReference type="SUPFAM" id="SSF51905">
    <property type="entry name" value="FAD/NAD(P)-binding domain"/>
    <property type="match status" value="2"/>
</dbReference>
<keyword evidence="4" id="KW-0274">FAD</keyword>
<sequence length="848" mass="95262">MTKLRVCIIGAGPSGLSALIAFAKLQAAGEEIPELVCYDKQSDWGGLWNYTWRTGLDEHGEPVHGSMYRYLWSNGPKECLEFADYSFDEHYGQQIPSFPPREVLADYVLGRAKKHQIRDYIRFAHAVRNVEFDAETATFAVTVEDLTSHTRSTSTFDRVICAGGHFSTPNAPYFPGLERFPGRVLHAHDFRDALEFKDRRILIVGASYSAEDIGLQLHKYGARQVSMSYRTAAQGFAWPEGMEEIPLLEKLEGNTAHFQGGITREVDAVILCTGYQHVFPYLADNLRLRTTNRLCPPNLYKGVVWHDNTQLYYLGMQDQWYTFTMFDAQAYLARDLIMGRRQLPDAEARAKDMEVWAKREIAAETGYQQIDYQTDYVRDLLVKSDYPTFDLDACADMFKAWKGHKKESIVGYRDHAFKSPVTGTMAPVHHTPWLQAMDDSLTCFMGNASEQAIMEATRQRFRSLHALVDDAWLRAATQQHVNALLDVSQSAYSQLEEAERVAERRRGVDTTLDSDEPAPSISNTRANRILKIKMTDGLHEIKGVEIKPLPQLQPAMTPGCKLQVAAGTPVVRNLLLLEPGNTKVLGGQVPALEPQSGHLAVLRACFGIEPSETGAEPPDTRVPASAANLSHDDTPDVVHDLDIDAHLQMAEEAFHQKQQHQHQQQQQQQQHQNQHQGQQQQQNQHQGQQQQNSSRHTKSGREATGLPSAANATLHAASATPKKARHLVPVAEVGHKRQWFKGRLAAFDGNLAAEREGWRLVAHFALDQVDGDCRARLSNDILTRIIGFTAPDFRHQRRAAKTDPSLKAHLKSRLEHANEELLALAGRLRLEAQPDEIPMLVAWVPEKS</sequence>
<dbReference type="InterPro" id="IPR020946">
    <property type="entry name" value="Flavin_mOase-like"/>
</dbReference>
<name>A9V7N9_MONBE</name>
<protein>
    <recommendedName>
        <fullName evidence="9">RecQ mediated genome instability protein 1 OB-fold domain-containing protein</fullName>
    </recommendedName>
</protein>